<evidence type="ECO:0000313" key="5">
    <source>
        <dbReference type="EMBL" id="KAG3214542.1"/>
    </source>
</evidence>
<reference evidence="1" key="2">
    <citation type="submission" date="2018-10" db="EMBL/GenBank/DDBJ databases">
        <title>Effector identification in a new, highly contiguous assembly of the strawberry crown rot pathogen Phytophthora cactorum.</title>
        <authorList>
            <person name="Armitage A.D."/>
            <person name="Nellist C.F."/>
            <person name="Bates H."/>
            <person name="Vickerstaff R.J."/>
            <person name="Harrison R.J."/>
        </authorList>
    </citation>
    <scope>NUCLEOTIDE SEQUENCE</scope>
    <source>
        <strain evidence="1">15-7</strain>
        <strain evidence="2">4032</strain>
        <strain evidence="3">4040</strain>
        <strain evidence="4">P415</strain>
        <strain evidence="5">P421</strain>
    </source>
</reference>
<dbReference type="OrthoDB" id="112058at2759"/>
<evidence type="ECO:0000313" key="2">
    <source>
        <dbReference type="EMBL" id="KAG2883311.1"/>
    </source>
</evidence>
<dbReference type="EMBL" id="RCMK01001614">
    <property type="protein sequence ID" value="KAG2891111.1"/>
    <property type="molecule type" value="Genomic_DNA"/>
</dbReference>
<evidence type="ECO:0000313" key="6">
    <source>
        <dbReference type="EMBL" id="RAW25997.1"/>
    </source>
</evidence>
<dbReference type="Proteomes" id="UP000697107">
    <property type="component" value="Unassembled WGS sequence"/>
</dbReference>
<dbReference type="EMBL" id="RCMV01000630">
    <property type="protein sequence ID" value="KAG3214542.1"/>
    <property type="molecule type" value="Genomic_DNA"/>
</dbReference>
<dbReference type="VEuPathDB" id="FungiDB:PC110_g17591"/>
<dbReference type="EMBL" id="RCML01001536">
    <property type="protein sequence ID" value="KAG2961880.1"/>
    <property type="molecule type" value="Genomic_DNA"/>
</dbReference>
<gene>
    <name evidence="6" type="ORF">PC110_g17591</name>
    <name evidence="1" type="ORF">PC113_g12719</name>
    <name evidence="2" type="ORF">PC115_g21651</name>
    <name evidence="3" type="ORF">PC117_g24327</name>
    <name evidence="4" type="ORF">PC118_g21726</name>
    <name evidence="5" type="ORF">PC129_g14541</name>
</gene>
<dbReference type="EMBL" id="MJFZ01000691">
    <property type="protein sequence ID" value="RAW25997.1"/>
    <property type="molecule type" value="Genomic_DNA"/>
</dbReference>
<dbReference type="EMBL" id="RCMI01001579">
    <property type="protein sequence ID" value="KAG2883311.1"/>
    <property type="molecule type" value="Genomic_DNA"/>
</dbReference>
<name>A0A329RMN4_9STRA</name>
<dbReference type="AlphaFoldDB" id="A0A329RMN4"/>
<accession>A0A329RMN4</accession>
<dbReference type="Proteomes" id="UP000251314">
    <property type="component" value="Unassembled WGS sequence"/>
</dbReference>
<proteinExistence type="predicted"/>
<evidence type="ECO:0000313" key="7">
    <source>
        <dbReference type="Proteomes" id="UP000251314"/>
    </source>
</evidence>
<comment type="caution">
    <text evidence="6">The sequence shown here is derived from an EMBL/GenBank/DDBJ whole genome shotgun (WGS) entry which is preliminary data.</text>
</comment>
<dbReference type="Proteomes" id="UP000760860">
    <property type="component" value="Unassembled WGS sequence"/>
</dbReference>
<dbReference type="Proteomes" id="UP000735874">
    <property type="component" value="Unassembled WGS sequence"/>
</dbReference>
<reference evidence="6 7" key="1">
    <citation type="submission" date="2018-01" db="EMBL/GenBank/DDBJ databases">
        <title>Draft genome of the strawberry crown rot pathogen Phytophthora cactorum.</title>
        <authorList>
            <person name="Armitage A.D."/>
            <person name="Lysoe E."/>
            <person name="Nellist C.F."/>
            <person name="Harrison R.J."/>
            <person name="Brurberg M.B."/>
        </authorList>
    </citation>
    <scope>NUCLEOTIDE SEQUENCE [LARGE SCALE GENOMIC DNA]</scope>
    <source>
        <strain evidence="6 7">10300</strain>
    </source>
</reference>
<evidence type="ECO:0000313" key="1">
    <source>
        <dbReference type="EMBL" id="KAG2855138.1"/>
    </source>
</evidence>
<sequence>MANRHAVRLETEGIEYRLFPPVHVSKLKLVKTYPDRPTTTLTSDGANRVDFDESLLPEDSWERELDDNEFEVDWTTNCAQPDVLSTAAPSANILFTGRATPSRRGSTKLISTVERC</sequence>
<evidence type="ECO:0000313" key="4">
    <source>
        <dbReference type="EMBL" id="KAG2961880.1"/>
    </source>
</evidence>
<dbReference type="Proteomes" id="UP000736787">
    <property type="component" value="Unassembled WGS sequence"/>
</dbReference>
<keyword evidence="7" id="KW-1185">Reference proteome</keyword>
<dbReference type="EMBL" id="RCMG01000391">
    <property type="protein sequence ID" value="KAG2855138.1"/>
    <property type="molecule type" value="Genomic_DNA"/>
</dbReference>
<protein>
    <submittedName>
        <fullName evidence="6">Uncharacterized protein</fullName>
    </submittedName>
</protein>
<evidence type="ECO:0000313" key="3">
    <source>
        <dbReference type="EMBL" id="KAG2891111.1"/>
    </source>
</evidence>
<dbReference type="Proteomes" id="UP000774804">
    <property type="component" value="Unassembled WGS sequence"/>
</dbReference>
<organism evidence="6 7">
    <name type="scientific">Phytophthora cactorum</name>
    <dbReference type="NCBI Taxonomy" id="29920"/>
    <lineage>
        <taxon>Eukaryota</taxon>
        <taxon>Sar</taxon>
        <taxon>Stramenopiles</taxon>
        <taxon>Oomycota</taxon>
        <taxon>Peronosporomycetes</taxon>
        <taxon>Peronosporales</taxon>
        <taxon>Peronosporaceae</taxon>
        <taxon>Phytophthora</taxon>
    </lineage>
</organism>